<sequence length="106" mass="11778">MEQLLSSLVFSGSIIEAITEAKQQKKLFVVFVSGSNMESNQLETSTWLDPRVADSISKYCILLHILEGSTDARNFSALWESYICLAKLGDNRVIVKGDPLPSRQEA</sequence>
<dbReference type="PANTHER" id="PTHR47770:SF1">
    <property type="entry name" value="PLANT UBX DOMAIN-CONTAINING PROTEIN 11"/>
    <property type="match status" value="1"/>
</dbReference>
<reference evidence="1 2" key="1">
    <citation type="journal article" date="2021" name="BMC Genomics">
        <title>Datura genome reveals duplications of psychoactive alkaloid biosynthetic genes and high mutation rate following tissue culture.</title>
        <authorList>
            <person name="Rajewski A."/>
            <person name="Carter-House D."/>
            <person name="Stajich J."/>
            <person name="Litt A."/>
        </authorList>
    </citation>
    <scope>NUCLEOTIDE SEQUENCE [LARGE SCALE GENOMIC DNA]</scope>
    <source>
        <strain evidence="1">AR-01</strain>
    </source>
</reference>
<dbReference type="SUPFAM" id="SSF52833">
    <property type="entry name" value="Thioredoxin-like"/>
    <property type="match status" value="1"/>
</dbReference>
<dbReference type="Proteomes" id="UP000823775">
    <property type="component" value="Unassembled WGS sequence"/>
</dbReference>
<accession>A0ABS8SD28</accession>
<dbReference type="PANTHER" id="PTHR47770">
    <property type="entry name" value="PLANT UBX DOMAIN-CONTAINING PROTEIN 11"/>
    <property type="match status" value="1"/>
</dbReference>
<gene>
    <name evidence="1" type="ORF">HAX54_031912</name>
</gene>
<dbReference type="EMBL" id="JACEIK010000405">
    <property type="protein sequence ID" value="MCD7456474.1"/>
    <property type="molecule type" value="Genomic_DNA"/>
</dbReference>
<organism evidence="1 2">
    <name type="scientific">Datura stramonium</name>
    <name type="common">Jimsonweed</name>
    <name type="synonym">Common thornapple</name>
    <dbReference type="NCBI Taxonomy" id="4076"/>
    <lineage>
        <taxon>Eukaryota</taxon>
        <taxon>Viridiplantae</taxon>
        <taxon>Streptophyta</taxon>
        <taxon>Embryophyta</taxon>
        <taxon>Tracheophyta</taxon>
        <taxon>Spermatophyta</taxon>
        <taxon>Magnoliopsida</taxon>
        <taxon>eudicotyledons</taxon>
        <taxon>Gunneridae</taxon>
        <taxon>Pentapetalae</taxon>
        <taxon>asterids</taxon>
        <taxon>lamiids</taxon>
        <taxon>Solanales</taxon>
        <taxon>Solanaceae</taxon>
        <taxon>Solanoideae</taxon>
        <taxon>Datureae</taxon>
        <taxon>Datura</taxon>
    </lineage>
</organism>
<dbReference type="InterPro" id="IPR036249">
    <property type="entry name" value="Thioredoxin-like_sf"/>
</dbReference>
<proteinExistence type="predicted"/>
<name>A0ABS8SD28_DATST</name>
<protein>
    <submittedName>
        <fullName evidence="1">Uncharacterized protein</fullName>
    </submittedName>
</protein>
<keyword evidence="2" id="KW-1185">Reference proteome</keyword>
<dbReference type="Pfam" id="PF23187">
    <property type="entry name" value="UBX7_N"/>
    <property type="match status" value="1"/>
</dbReference>
<evidence type="ECO:0000313" key="2">
    <source>
        <dbReference type="Proteomes" id="UP000823775"/>
    </source>
</evidence>
<dbReference type="Gene3D" id="3.40.30.10">
    <property type="entry name" value="Glutaredoxin"/>
    <property type="match status" value="1"/>
</dbReference>
<comment type="caution">
    <text evidence="1">The sequence shown here is derived from an EMBL/GenBank/DDBJ whole genome shotgun (WGS) entry which is preliminary data.</text>
</comment>
<evidence type="ECO:0000313" key="1">
    <source>
        <dbReference type="EMBL" id="MCD7456474.1"/>
    </source>
</evidence>